<organism evidence="18 19">
    <name type="scientific">Rhodopila globiformis</name>
    <name type="common">Rhodopseudomonas globiformis</name>
    <dbReference type="NCBI Taxonomy" id="1071"/>
    <lineage>
        <taxon>Bacteria</taxon>
        <taxon>Pseudomonadati</taxon>
        <taxon>Pseudomonadota</taxon>
        <taxon>Alphaproteobacteria</taxon>
        <taxon>Acetobacterales</taxon>
        <taxon>Acetobacteraceae</taxon>
        <taxon>Rhodopila</taxon>
    </lineage>
</organism>
<reference evidence="18 19" key="1">
    <citation type="journal article" date="2018" name="Arch. Microbiol.">
        <title>New insights into the metabolic potential of the phototrophic purple bacterium Rhodopila globiformis DSM 161(T) from its draft genome sequence and evidence for a vanadium-dependent nitrogenase.</title>
        <authorList>
            <person name="Imhoff J.F."/>
            <person name="Rahn T."/>
            <person name="Kunzel S."/>
            <person name="Neulinger S.C."/>
        </authorList>
    </citation>
    <scope>NUCLEOTIDE SEQUENCE [LARGE SCALE GENOMIC DNA]</scope>
    <source>
        <strain evidence="18 19">DSM 161</strain>
    </source>
</reference>
<dbReference type="Proteomes" id="UP000239724">
    <property type="component" value="Unassembled WGS sequence"/>
</dbReference>
<keyword evidence="14 15" id="KW-0472">Membrane</keyword>
<dbReference type="SUPFAM" id="SSF55874">
    <property type="entry name" value="ATPase domain of HSP90 chaperone/DNA topoisomerase II/histidine kinase"/>
    <property type="match status" value="1"/>
</dbReference>
<dbReference type="GO" id="GO:0005886">
    <property type="term" value="C:plasma membrane"/>
    <property type="evidence" value="ECO:0007669"/>
    <property type="project" value="UniProtKB-SubCell"/>
</dbReference>
<dbReference type="InterPro" id="IPR003661">
    <property type="entry name" value="HisK_dim/P_dom"/>
</dbReference>
<evidence type="ECO:0000256" key="10">
    <source>
        <dbReference type="ARBA" id="ARBA00022777"/>
    </source>
</evidence>
<keyword evidence="11" id="KW-0067">ATP-binding</keyword>
<dbReference type="OrthoDB" id="9804645at2"/>
<accession>A0A2S6NLE0</accession>
<evidence type="ECO:0000256" key="14">
    <source>
        <dbReference type="ARBA" id="ARBA00023136"/>
    </source>
</evidence>
<keyword evidence="5" id="KW-0997">Cell inner membrane</keyword>
<evidence type="ECO:0000256" key="9">
    <source>
        <dbReference type="ARBA" id="ARBA00022741"/>
    </source>
</evidence>
<evidence type="ECO:0000259" key="16">
    <source>
        <dbReference type="PROSITE" id="PS50109"/>
    </source>
</evidence>
<dbReference type="InterPro" id="IPR050980">
    <property type="entry name" value="2C_sensor_his_kinase"/>
</dbReference>
<evidence type="ECO:0000259" key="17">
    <source>
        <dbReference type="PROSITE" id="PS50885"/>
    </source>
</evidence>
<evidence type="ECO:0000256" key="4">
    <source>
        <dbReference type="ARBA" id="ARBA00022475"/>
    </source>
</evidence>
<dbReference type="EMBL" id="NHRY01000062">
    <property type="protein sequence ID" value="PPQ36112.1"/>
    <property type="molecule type" value="Genomic_DNA"/>
</dbReference>
<dbReference type="EC" id="2.7.13.3" evidence="3"/>
<protein>
    <recommendedName>
        <fullName evidence="3">histidine kinase</fullName>
        <ecNumber evidence="3">2.7.13.3</ecNumber>
    </recommendedName>
</protein>
<evidence type="ECO:0000313" key="19">
    <source>
        <dbReference type="Proteomes" id="UP000239724"/>
    </source>
</evidence>
<dbReference type="InterPro" id="IPR036097">
    <property type="entry name" value="HisK_dim/P_sf"/>
</dbReference>
<keyword evidence="12 15" id="KW-1133">Transmembrane helix</keyword>
<keyword evidence="4" id="KW-1003">Cell membrane</keyword>
<gene>
    <name evidence="18" type="ORF">CCS01_05690</name>
</gene>
<dbReference type="Pfam" id="PF02518">
    <property type="entry name" value="HATPase_c"/>
    <property type="match status" value="1"/>
</dbReference>
<name>A0A2S6NLE0_RHOGL</name>
<evidence type="ECO:0000256" key="12">
    <source>
        <dbReference type="ARBA" id="ARBA00022989"/>
    </source>
</evidence>
<dbReference type="InterPro" id="IPR036890">
    <property type="entry name" value="HATPase_C_sf"/>
</dbReference>
<feature type="domain" description="Histidine kinase" evidence="16">
    <location>
        <begin position="234"/>
        <end position="428"/>
    </location>
</feature>
<comment type="caution">
    <text evidence="18">The sequence shown here is derived from an EMBL/GenBank/DDBJ whole genome shotgun (WGS) entry which is preliminary data.</text>
</comment>
<keyword evidence="19" id="KW-1185">Reference proteome</keyword>
<dbReference type="PROSITE" id="PS50885">
    <property type="entry name" value="HAMP"/>
    <property type="match status" value="1"/>
</dbReference>
<dbReference type="SUPFAM" id="SSF47384">
    <property type="entry name" value="Homodimeric domain of signal transducing histidine kinase"/>
    <property type="match status" value="1"/>
</dbReference>
<keyword evidence="8 15" id="KW-0812">Transmembrane</keyword>
<dbReference type="InterPro" id="IPR005467">
    <property type="entry name" value="His_kinase_dom"/>
</dbReference>
<dbReference type="PRINTS" id="PR00344">
    <property type="entry name" value="BCTRLSENSOR"/>
</dbReference>
<evidence type="ECO:0000256" key="15">
    <source>
        <dbReference type="SAM" id="Phobius"/>
    </source>
</evidence>
<dbReference type="SMART" id="SM00387">
    <property type="entry name" value="HATPase_c"/>
    <property type="match status" value="1"/>
</dbReference>
<dbReference type="PROSITE" id="PS50109">
    <property type="entry name" value="HIS_KIN"/>
    <property type="match status" value="1"/>
</dbReference>
<evidence type="ECO:0000256" key="7">
    <source>
        <dbReference type="ARBA" id="ARBA00022679"/>
    </source>
</evidence>
<comment type="subcellular location">
    <subcellularLocation>
        <location evidence="2">Cell inner membrane</location>
        <topology evidence="2">Multi-pass membrane protein</topology>
    </subcellularLocation>
</comment>
<dbReference type="InterPro" id="IPR004358">
    <property type="entry name" value="Sig_transdc_His_kin-like_C"/>
</dbReference>
<proteinExistence type="predicted"/>
<keyword evidence="7" id="KW-0808">Transferase</keyword>
<evidence type="ECO:0000256" key="13">
    <source>
        <dbReference type="ARBA" id="ARBA00023012"/>
    </source>
</evidence>
<dbReference type="Gene3D" id="1.10.287.130">
    <property type="match status" value="1"/>
</dbReference>
<dbReference type="SMART" id="SM00388">
    <property type="entry name" value="HisKA"/>
    <property type="match status" value="1"/>
</dbReference>
<evidence type="ECO:0000256" key="1">
    <source>
        <dbReference type="ARBA" id="ARBA00000085"/>
    </source>
</evidence>
<evidence type="ECO:0000256" key="8">
    <source>
        <dbReference type="ARBA" id="ARBA00022692"/>
    </source>
</evidence>
<keyword evidence="10 18" id="KW-0418">Kinase</keyword>
<evidence type="ECO:0000256" key="3">
    <source>
        <dbReference type="ARBA" id="ARBA00012438"/>
    </source>
</evidence>
<evidence type="ECO:0000256" key="6">
    <source>
        <dbReference type="ARBA" id="ARBA00022553"/>
    </source>
</evidence>
<sequence>MPRSLLGRTLLIMLVPLVVVQGIALQIFYGSHLGTVSRRLSSAIAGEMAYTIELMRQDPSPAWQDRVLEMAYRQFMLGMRMEPGARLTWHKRVNIPGPMDDDLAAALTDKFHAPFTMDWTSDPQSVLIRLQLPEGVLDVTAPRKRLAIGTFFLFLGWIVGSALLLFVIAAIFMRNQVRAIRRLARSAEAFGMGREVPPIRPEGAAEVRQAAAAFNRMQERIRRFLGQRTEMLAGVSHDLRTPLTRLRLALAMLPPNEDLRQDVADMTADVEEMERMIAGYLAFARGEKAEQALPVSLSALLDEVADGARRSGTALTLDVPPDLTLKLRADAMRRAITNLVDNARRHATHVALGAATEGRSVQVTVDDDGPGIPADRRESVFRPFESGASGGTGLGLSIARDIVRAHGGEIMLEDSPLGGLRARIRLPV</sequence>
<dbReference type="Pfam" id="PF00672">
    <property type="entry name" value="HAMP"/>
    <property type="match status" value="1"/>
</dbReference>
<dbReference type="InterPro" id="IPR003594">
    <property type="entry name" value="HATPase_dom"/>
</dbReference>
<feature type="transmembrane region" description="Helical" evidence="15">
    <location>
        <begin position="6"/>
        <end position="29"/>
    </location>
</feature>
<dbReference type="Pfam" id="PF00512">
    <property type="entry name" value="HisKA"/>
    <property type="match status" value="1"/>
</dbReference>
<evidence type="ECO:0000256" key="11">
    <source>
        <dbReference type="ARBA" id="ARBA00022840"/>
    </source>
</evidence>
<dbReference type="GO" id="GO:0005524">
    <property type="term" value="F:ATP binding"/>
    <property type="evidence" value="ECO:0007669"/>
    <property type="project" value="UniProtKB-KW"/>
</dbReference>
<evidence type="ECO:0000256" key="2">
    <source>
        <dbReference type="ARBA" id="ARBA00004429"/>
    </source>
</evidence>
<feature type="domain" description="HAMP" evidence="17">
    <location>
        <begin position="174"/>
        <end position="226"/>
    </location>
</feature>
<dbReference type="PANTHER" id="PTHR44936:SF5">
    <property type="entry name" value="SENSOR HISTIDINE KINASE ENVZ"/>
    <property type="match status" value="1"/>
</dbReference>
<dbReference type="Gene3D" id="3.30.565.10">
    <property type="entry name" value="Histidine kinase-like ATPase, C-terminal domain"/>
    <property type="match status" value="1"/>
</dbReference>
<dbReference type="CDD" id="cd00082">
    <property type="entry name" value="HisKA"/>
    <property type="match status" value="1"/>
</dbReference>
<evidence type="ECO:0000256" key="5">
    <source>
        <dbReference type="ARBA" id="ARBA00022519"/>
    </source>
</evidence>
<keyword evidence="9" id="KW-0547">Nucleotide-binding</keyword>
<dbReference type="InterPro" id="IPR003660">
    <property type="entry name" value="HAMP_dom"/>
</dbReference>
<comment type="catalytic activity">
    <reaction evidence="1">
        <text>ATP + protein L-histidine = ADP + protein N-phospho-L-histidine.</text>
        <dbReference type="EC" id="2.7.13.3"/>
    </reaction>
</comment>
<dbReference type="AlphaFoldDB" id="A0A2S6NLE0"/>
<dbReference type="GO" id="GO:0000155">
    <property type="term" value="F:phosphorelay sensor kinase activity"/>
    <property type="evidence" value="ECO:0007669"/>
    <property type="project" value="InterPro"/>
</dbReference>
<feature type="transmembrane region" description="Helical" evidence="15">
    <location>
        <begin position="151"/>
        <end position="173"/>
    </location>
</feature>
<dbReference type="SMART" id="SM00304">
    <property type="entry name" value="HAMP"/>
    <property type="match status" value="1"/>
</dbReference>
<keyword evidence="6" id="KW-0597">Phosphoprotein</keyword>
<keyword evidence="13" id="KW-0902">Two-component regulatory system</keyword>
<evidence type="ECO:0000313" key="18">
    <source>
        <dbReference type="EMBL" id="PPQ36112.1"/>
    </source>
</evidence>
<dbReference type="PANTHER" id="PTHR44936">
    <property type="entry name" value="SENSOR PROTEIN CREC"/>
    <property type="match status" value="1"/>
</dbReference>